<comment type="subcellular location">
    <subcellularLocation>
        <location evidence="1">Cell membrane</location>
        <topology evidence="1">Multi-pass membrane protein</topology>
    </subcellularLocation>
</comment>
<reference evidence="7 9" key="1">
    <citation type="submission" date="2016-10" db="EMBL/GenBank/DDBJ databases">
        <title>Complete Genome Sequence of Acetogen Clostridium formicoaceticum ATCC 27076.</title>
        <authorList>
            <person name="Bao T."/>
            <person name="Cheng C."/>
            <person name="Zhao J."/>
            <person name="Yang S.-T."/>
            <person name="Wang J."/>
            <person name="Wang M."/>
        </authorList>
    </citation>
    <scope>NUCLEOTIDE SEQUENCE [LARGE SCALE GENOMIC DNA]</scope>
    <source>
        <strain evidence="7 9">ATCC 27076</strain>
    </source>
</reference>
<evidence type="ECO:0000313" key="8">
    <source>
        <dbReference type="EMBL" id="ARE88704.1"/>
    </source>
</evidence>
<sequence length="200" mass="21977">MIFKGFKFGMLLQFAVGPVCIFIFQIASLRGFGVAATGVLGVTTIDGLYILAAIIGLASIIDRRNTKIVLKIFGFSVLFIFGISIILSVFSINLLPSLSLQNISNSSNVFFRAIILTVSNPLTIIFWAGVFSAKIAEESMTRRDIYAFGFGALLSTMFFLTLIALAGSFIKTFFSSYVIQILNLTVGILLLYFSIRMIFK</sequence>
<dbReference type="Proteomes" id="UP000192478">
    <property type="component" value="Chromosome"/>
</dbReference>
<evidence type="ECO:0000313" key="10">
    <source>
        <dbReference type="Proteomes" id="UP000192478"/>
    </source>
</evidence>
<evidence type="ECO:0000313" key="9">
    <source>
        <dbReference type="Proteomes" id="UP000177894"/>
    </source>
</evidence>
<dbReference type="RefSeq" id="WP_070972645.1">
    <property type="nucleotide sequence ID" value="NZ_CP017603.1"/>
</dbReference>
<dbReference type="KEGG" id="cfm:BJL90_20675"/>
<feature type="transmembrane region" description="Helical" evidence="6">
    <location>
        <begin position="145"/>
        <end position="170"/>
    </location>
</feature>
<dbReference type="GO" id="GO:0015171">
    <property type="term" value="F:amino acid transmembrane transporter activity"/>
    <property type="evidence" value="ECO:0007669"/>
    <property type="project" value="TreeGrafter"/>
</dbReference>
<organism evidence="8 10">
    <name type="scientific">Clostridium formicaceticum</name>
    <dbReference type="NCBI Taxonomy" id="1497"/>
    <lineage>
        <taxon>Bacteria</taxon>
        <taxon>Bacillati</taxon>
        <taxon>Bacillota</taxon>
        <taxon>Clostridia</taxon>
        <taxon>Eubacteriales</taxon>
        <taxon>Clostridiaceae</taxon>
        <taxon>Clostridium</taxon>
    </lineage>
</organism>
<gene>
    <name evidence="7" type="ORF">BJL90_20675</name>
    <name evidence="8" type="ORF">CLFO_31100</name>
</gene>
<keyword evidence="4 6" id="KW-1133">Transmembrane helix</keyword>
<keyword evidence="2" id="KW-1003">Cell membrane</keyword>
<keyword evidence="5 6" id="KW-0472">Membrane</keyword>
<dbReference type="GO" id="GO:0005886">
    <property type="term" value="C:plasma membrane"/>
    <property type="evidence" value="ECO:0007669"/>
    <property type="project" value="UniProtKB-SubCell"/>
</dbReference>
<evidence type="ECO:0000256" key="3">
    <source>
        <dbReference type="ARBA" id="ARBA00022692"/>
    </source>
</evidence>
<protein>
    <submittedName>
        <fullName evidence="8">Leucine export protein LeuE</fullName>
    </submittedName>
    <submittedName>
        <fullName evidence="7">Lysine transporter LysE</fullName>
    </submittedName>
</protein>
<feature type="transmembrane region" description="Helical" evidence="6">
    <location>
        <begin position="110"/>
        <end position="133"/>
    </location>
</feature>
<keyword evidence="9" id="KW-1185">Reference proteome</keyword>
<name>A0AAC9RN37_9CLOT</name>
<accession>A0AAC9RN37</accession>
<evidence type="ECO:0000256" key="2">
    <source>
        <dbReference type="ARBA" id="ARBA00022475"/>
    </source>
</evidence>
<reference evidence="8 10" key="2">
    <citation type="submission" date="2017-03" db="EMBL/GenBank/DDBJ databases">
        <title>Complete sequence of Clostridium formicaceticum DSM 92.</title>
        <authorList>
            <person name="Poehlein A."/>
            <person name="Karl M."/>
            <person name="Bengelsdorf F.R."/>
            <person name="Duerre P."/>
            <person name="Daniel R."/>
        </authorList>
    </citation>
    <scope>NUCLEOTIDE SEQUENCE [LARGE SCALE GENOMIC DNA]</scope>
    <source>
        <strain evidence="8 10">DSM 92</strain>
    </source>
</reference>
<evidence type="ECO:0000256" key="1">
    <source>
        <dbReference type="ARBA" id="ARBA00004651"/>
    </source>
</evidence>
<evidence type="ECO:0000313" key="7">
    <source>
        <dbReference type="EMBL" id="AOY78064.1"/>
    </source>
</evidence>
<dbReference type="EMBL" id="CP017603">
    <property type="protein sequence ID" value="AOY78064.1"/>
    <property type="molecule type" value="Genomic_DNA"/>
</dbReference>
<evidence type="ECO:0000256" key="5">
    <source>
        <dbReference type="ARBA" id="ARBA00023136"/>
    </source>
</evidence>
<feature type="transmembrane region" description="Helical" evidence="6">
    <location>
        <begin position="68"/>
        <end position="90"/>
    </location>
</feature>
<dbReference type="AlphaFoldDB" id="A0AAC9RN37"/>
<dbReference type="PANTHER" id="PTHR30086">
    <property type="entry name" value="ARGININE EXPORTER PROTEIN ARGO"/>
    <property type="match status" value="1"/>
</dbReference>
<feature type="transmembrane region" description="Helical" evidence="6">
    <location>
        <begin position="12"/>
        <end position="32"/>
    </location>
</feature>
<dbReference type="PANTHER" id="PTHR30086:SF20">
    <property type="entry name" value="ARGININE EXPORTER PROTEIN ARGO-RELATED"/>
    <property type="match status" value="1"/>
</dbReference>
<dbReference type="InterPro" id="IPR001123">
    <property type="entry name" value="LeuE-type"/>
</dbReference>
<evidence type="ECO:0000256" key="6">
    <source>
        <dbReference type="SAM" id="Phobius"/>
    </source>
</evidence>
<dbReference type="Proteomes" id="UP000177894">
    <property type="component" value="Chromosome"/>
</dbReference>
<proteinExistence type="predicted"/>
<feature type="transmembrane region" description="Helical" evidence="6">
    <location>
        <begin position="38"/>
        <end position="61"/>
    </location>
</feature>
<dbReference type="Pfam" id="PF01810">
    <property type="entry name" value="LysE"/>
    <property type="match status" value="1"/>
</dbReference>
<dbReference type="EMBL" id="CP020559">
    <property type="protein sequence ID" value="ARE88704.1"/>
    <property type="molecule type" value="Genomic_DNA"/>
</dbReference>
<keyword evidence="3 6" id="KW-0812">Transmembrane</keyword>
<feature type="transmembrane region" description="Helical" evidence="6">
    <location>
        <begin position="176"/>
        <end position="195"/>
    </location>
</feature>
<evidence type="ECO:0000256" key="4">
    <source>
        <dbReference type="ARBA" id="ARBA00022989"/>
    </source>
</evidence>